<sequence>MNRFQGMLVMLVACAPLGIAGCLAEMATEDETQANADVDIGNEASAGEALAAQRRRCPPGFVRPPWSRFCIAAYRDTPRPSPSCPPGWTFSIYTNSCRPARR</sequence>
<accession>A0A4U1IVN6</accession>
<feature type="chain" id="PRO_5020992169" description="Chitin-binding type-2 domain-containing protein" evidence="1">
    <location>
        <begin position="21"/>
        <end position="102"/>
    </location>
</feature>
<proteinExistence type="predicted"/>
<evidence type="ECO:0000313" key="3">
    <source>
        <dbReference type="Proteomes" id="UP000309215"/>
    </source>
</evidence>
<keyword evidence="1" id="KW-0732">Signal</keyword>
<gene>
    <name evidence="2" type="ORF">E8A74_42775</name>
</gene>
<dbReference type="PROSITE" id="PS51257">
    <property type="entry name" value="PROKAR_LIPOPROTEIN"/>
    <property type="match status" value="1"/>
</dbReference>
<name>A0A4U1IVN6_9BACT</name>
<evidence type="ECO:0008006" key="4">
    <source>
        <dbReference type="Google" id="ProtNLM"/>
    </source>
</evidence>
<dbReference type="RefSeq" id="WP_136934917.1">
    <property type="nucleotide sequence ID" value="NZ_SSMQ01000075.1"/>
</dbReference>
<dbReference type="AlphaFoldDB" id="A0A4U1IVN6"/>
<feature type="signal peptide" evidence="1">
    <location>
        <begin position="1"/>
        <end position="20"/>
    </location>
</feature>
<comment type="caution">
    <text evidence="2">The sequence shown here is derived from an EMBL/GenBank/DDBJ whole genome shotgun (WGS) entry which is preliminary data.</text>
</comment>
<keyword evidence="3" id="KW-1185">Reference proteome</keyword>
<organism evidence="2 3">
    <name type="scientific">Polyangium fumosum</name>
    <dbReference type="NCBI Taxonomy" id="889272"/>
    <lineage>
        <taxon>Bacteria</taxon>
        <taxon>Pseudomonadati</taxon>
        <taxon>Myxococcota</taxon>
        <taxon>Polyangia</taxon>
        <taxon>Polyangiales</taxon>
        <taxon>Polyangiaceae</taxon>
        <taxon>Polyangium</taxon>
    </lineage>
</organism>
<dbReference type="Proteomes" id="UP000309215">
    <property type="component" value="Unassembled WGS sequence"/>
</dbReference>
<evidence type="ECO:0000313" key="2">
    <source>
        <dbReference type="EMBL" id="TKC98065.1"/>
    </source>
</evidence>
<dbReference type="EMBL" id="SSMQ01000075">
    <property type="protein sequence ID" value="TKC98065.1"/>
    <property type="molecule type" value="Genomic_DNA"/>
</dbReference>
<reference evidence="2 3" key="1">
    <citation type="submission" date="2019-04" db="EMBL/GenBank/DDBJ databases">
        <authorList>
            <person name="Li Y."/>
            <person name="Wang J."/>
        </authorList>
    </citation>
    <scope>NUCLEOTIDE SEQUENCE [LARGE SCALE GENOMIC DNA]</scope>
    <source>
        <strain evidence="2 3">DSM 14668</strain>
    </source>
</reference>
<evidence type="ECO:0000256" key="1">
    <source>
        <dbReference type="SAM" id="SignalP"/>
    </source>
</evidence>
<protein>
    <recommendedName>
        <fullName evidence="4">Chitin-binding type-2 domain-containing protein</fullName>
    </recommendedName>
</protein>